<evidence type="ECO:0000313" key="4">
    <source>
        <dbReference type="Proteomes" id="UP000501568"/>
    </source>
</evidence>
<organism evidence="3 4">
    <name type="scientific">Stakelama tenebrarum</name>
    <dbReference type="NCBI Taxonomy" id="2711215"/>
    <lineage>
        <taxon>Bacteria</taxon>
        <taxon>Pseudomonadati</taxon>
        <taxon>Pseudomonadota</taxon>
        <taxon>Alphaproteobacteria</taxon>
        <taxon>Sphingomonadales</taxon>
        <taxon>Sphingomonadaceae</taxon>
        <taxon>Stakelama</taxon>
    </lineage>
</organism>
<accession>A0A6G6Y8B6</accession>
<dbReference type="RefSeq" id="WP_165328089.1">
    <property type="nucleotide sequence ID" value="NZ_CP049109.1"/>
</dbReference>
<keyword evidence="4" id="KW-1185">Reference proteome</keyword>
<dbReference type="Proteomes" id="UP000501568">
    <property type="component" value="Chromosome"/>
</dbReference>
<dbReference type="EMBL" id="CP049109">
    <property type="protein sequence ID" value="QIG81159.1"/>
    <property type="molecule type" value="Genomic_DNA"/>
</dbReference>
<name>A0A6G6Y8B6_9SPHN</name>
<evidence type="ECO:0000313" key="3">
    <source>
        <dbReference type="EMBL" id="QIG81159.1"/>
    </source>
</evidence>
<feature type="transmembrane region" description="Helical" evidence="1">
    <location>
        <begin position="28"/>
        <end position="46"/>
    </location>
</feature>
<reference evidence="3 4" key="1">
    <citation type="submission" date="2020-02" db="EMBL/GenBank/DDBJ databases">
        <authorList>
            <person name="Zheng R.K."/>
            <person name="Sun C.M."/>
        </authorList>
    </citation>
    <scope>NUCLEOTIDE SEQUENCE [LARGE SCALE GENOMIC DNA]</scope>
    <source>
        <strain evidence="4">zrk23</strain>
    </source>
</reference>
<evidence type="ECO:0000256" key="2">
    <source>
        <dbReference type="SAM" id="SignalP"/>
    </source>
</evidence>
<keyword evidence="1" id="KW-0472">Membrane</keyword>
<feature type="signal peptide" evidence="2">
    <location>
        <begin position="1"/>
        <end position="18"/>
    </location>
</feature>
<dbReference type="KEGG" id="spzr:G5C33_16160"/>
<keyword evidence="1" id="KW-1133">Transmembrane helix</keyword>
<keyword evidence="1" id="KW-0812">Transmembrane</keyword>
<proteinExistence type="predicted"/>
<protein>
    <submittedName>
        <fullName evidence="3">Uncharacterized protein</fullName>
    </submittedName>
</protein>
<keyword evidence="2" id="KW-0732">Signal</keyword>
<feature type="chain" id="PRO_5026337894" evidence="2">
    <location>
        <begin position="19"/>
        <end position="65"/>
    </location>
</feature>
<evidence type="ECO:0000256" key="1">
    <source>
        <dbReference type="SAM" id="Phobius"/>
    </source>
</evidence>
<dbReference type="AlphaFoldDB" id="A0A6G6Y8B6"/>
<sequence>MYRLLALLPATVAAPALAASDSGGRTMPQLSDIALVAFAALALWFVRRAMRARARKSREAGPSED</sequence>
<gene>
    <name evidence="3" type="ORF">G5C33_16160</name>
</gene>